<evidence type="ECO:0000313" key="2">
    <source>
        <dbReference type="Proteomes" id="UP000601435"/>
    </source>
</evidence>
<comment type="caution">
    <text evidence="1">The sequence shown here is derived from an EMBL/GenBank/DDBJ whole genome shotgun (WGS) entry which is preliminary data.</text>
</comment>
<evidence type="ECO:0000313" key="1">
    <source>
        <dbReference type="EMBL" id="CAE7939044.1"/>
    </source>
</evidence>
<proteinExistence type="predicted"/>
<accession>A0A813C7M9</accession>
<protein>
    <submittedName>
        <fullName evidence="1">Uncharacterized protein</fullName>
    </submittedName>
</protein>
<dbReference type="AlphaFoldDB" id="A0A813C7M9"/>
<reference evidence="1" key="1">
    <citation type="submission" date="2021-02" db="EMBL/GenBank/DDBJ databases">
        <authorList>
            <person name="Dougan E. K."/>
            <person name="Rhodes N."/>
            <person name="Thang M."/>
            <person name="Chan C."/>
        </authorList>
    </citation>
    <scope>NUCLEOTIDE SEQUENCE</scope>
</reference>
<dbReference type="EMBL" id="CAJNJA010087741">
    <property type="protein sequence ID" value="CAE7939044.1"/>
    <property type="molecule type" value="Genomic_DNA"/>
</dbReference>
<gene>
    <name evidence="1" type="ORF">SNEC2469_LOCUS33385</name>
</gene>
<sequence length="299" mass="33430">MMPGSAQYPTGASEFQDAAFKNLPFGVPGSELDVNDHMSSCNARLPQAFTCRGIPEWAAFLDAVTANARKDFPRDEDLLLQAQDILLSWQDKPYPPQDFFKYLCSGPEAPWPLPDRFCLWGFVAALVIRSRHIMASQDPDVRQSAEIDFKYATTVLGKEGSMDFLDSSPWPVSIIDAFININQTEFMSYAAYNATHPVQPPRVALESLYWRPESPQPSAVLPANIRLAVLGTHATLSLEPVEMLRRFSGVPIRAVFYGCSDIVWPIEAVNASKRNFQRALTRGAFPNTYNEEVKYGNQS</sequence>
<name>A0A813C7M9_9DINO</name>
<dbReference type="Proteomes" id="UP000601435">
    <property type="component" value="Unassembled WGS sequence"/>
</dbReference>
<dbReference type="OrthoDB" id="10330440at2759"/>
<keyword evidence="2" id="KW-1185">Reference proteome</keyword>
<organism evidence="1 2">
    <name type="scientific">Symbiodinium necroappetens</name>
    <dbReference type="NCBI Taxonomy" id="1628268"/>
    <lineage>
        <taxon>Eukaryota</taxon>
        <taxon>Sar</taxon>
        <taxon>Alveolata</taxon>
        <taxon>Dinophyceae</taxon>
        <taxon>Suessiales</taxon>
        <taxon>Symbiodiniaceae</taxon>
        <taxon>Symbiodinium</taxon>
    </lineage>
</organism>